<organism evidence="7 8">
    <name type="scientific">Porphyromonas asaccharolytica (strain ATCC 25260 / DSM 20707 / BCRC 10618 / CCUG 7834 / JCM 6326 / LMG 13178 / VPI 4198 / B440)</name>
    <name type="common">Bacteroides asaccharolyticus</name>
    <dbReference type="NCBI Taxonomy" id="879243"/>
    <lineage>
        <taxon>Bacteria</taxon>
        <taxon>Pseudomonadati</taxon>
        <taxon>Bacteroidota</taxon>
        <taxon>Bacteroidia</taxon>
        <taxon>Bacteroidales</taxon>
        <taxon>Porphyromonadaceae</taxon>
        <taxon>Porphyromonas</taxon>
    </lineage>
</organism>
<feature type="region of interest" description="Disordered" evidence="5">
    <location>
        <begin position="1586"/>
        <end position="1639"/>
    </location>
</feature>
<dbReference type="GO" id="GO:0009306">
    <property type="term" value="P:protein secretion"/>
    <property type="evidence" value="ECO:0007669"/>
    <property type="project" value="InterPro"/>
</dbReference>
<evidence type="ECO:0000313" key="7">
    <source>
        <dbReference type="EMBL" id="AEE13219.1"/>
    </source>
</evidence>
<evidence type="ECO:0000259" key="6">
    <source>
        <dbReference type="Pfam" id="PF04357"/>
    </source>
</evidence>
<dbReference type="GO" id="GO:0005886">
    <property type="term" value="C:plasma membrane"/>
    <property type="evidence" value="ECO:0007669"/>
    <property type="project" value="InterPro"/>
</dbReference>
<feature type="compositionally biased region" description="Low complexity" evidence="5">
    <location>
        <begin position="1607"/>
        <end position="1620"/>
    </location>
</feature>
<dbReference type="HOGENOM" id="CLU_002997_0_0_10"/>
<gene>
    <name evidence="7" type="ordered locus">Poras_1279</name>
</gene>
<feature type="compositionally biased region" description="Basic and acidic residues" evidence="5">
    <location>
        <begin position="1590"/>
        <end position="1606"/>
    </location>
</feature>
<dbReference type="Pfam" id="PF04357">
    <property type="entry name" value="TamB"/>
    <property type="match status" value="1"/>
</dbReference>
<evidence type="ECO:0000313" key="8">
    <source>
        <dbReference type="Proteomes" id="UP000006545"/>
    </source>
</evidence>
<name>F4KM53_PORAD</name>
<evidence type="ECO:0000256" key="5">
    <source>
        <dbReference type="SAM" id="MobiDB-lite"/>
    </source>
</evidence>
<evidence type="ECO:0000256" key="4">
    <source>
        <dbReference type="ARBA" id="ARBA00023136"/>
    </source>
</evidence>
<comment type="subcellular location">
    <subcellularLocation>
        <location evidence="1">Membrane</location>
        <topology evidence="1">Single-pass membrane protein</topology>
    </subcellularLocation>
</comment>
<proteinExistence type="predicted"/>
<dbReference type="PANTHER" id="PTHR36985">
    <property type="entry name" value="TRANSLOCATION AND ASSEMBLY MODULE SUBUNIT TAMB"/>
    <property type="match status" value="1"/>
</dbReference>
<dbReference type="InterPro" id="IPR007452">
    <property type="entry name" value="TamB_C"/>
</dbReference>
<dbReference type="Proteomes" id="UP000006545">
    <property type="component" value="Chromosome"/>
</dbReference>
<reference evidence="8" key="1">
    <citation type="submission" date="2011-04" db="EMBL/GenBank/DDBJ databases">
        <title>The complete genome of Porphyromonas asaccharolytica DSM 20707.</title>
        <authorList>
            <person name="Lucas S."/>
            <person name="Han J."/>
            <person name="Lapidus A."/>
            <person name="Bruce D."/>
            <person name="Goodwin L."/>
            <person name="Pitluck S."/>
            <person name="Peters L."/>
            <person name="Kyrpides N."/>
            <person name="Mavromatis K."/>
            <person name="Ivanova N."/>
            <person name="Ovchinnikova G."/>
            <person name="Pagani I."/>
            <person name="Lu M."/>
            <person name="Detter J.C."/>
            <person name="Tapia R."/>
            <person name="Han C."/>
            <person name="Land M."/>
            <person name="Hauser L."/>
            <person name="Markowitz V."/>
            <person name="Cheng J.-F."/>
            <person name="Hugenholtz P."/>
            <person name="Woyke T."/>
            <person name="Wu D."/>
            <person name="Gronow S."/>
            <person name="Wellnitz S."/>
            <person name="Brambilla E."/>
            <person name="Klenk H.-P."/>
            <person name="Eisen J.A."/>
        </authorList>
    </citation>
    <scope>NUCLEOTIDE SEQUENCE [LARGE SCALE GENOMIC DNA]</scope>
    <source>
        <strain evidence="8">ATCC 25260 / DSM 20707 / VPI 4198</strain>
    </source>
</reference>
<keyword evidence="2" id="KW-0812">Transmembrane</keyword>
<keyword evidence="8" id="KW-1185">Reference proteome</keyword>
<protein>
    <recommendedName>
        <fullName evidence="6">Translocation and assembly module TamB C-terminal domain-containing protein</fullName>
    </recommendedName>
</protein>
<keyword evidence="4" id="KW-0472">Membrane</keyword>
<dbReference type="RefSeq" id="WP_013760625.1">
    <property type="nucleotide sequence ID" value="NC_015501.1"/>
</dbReference>
<feature type="compositionally biased region" description="Polar residues" evidence="5">
    <location>
        <begin position="1629"/>
        <end position="1639"/>
    </location>
</feature>
<evidence type="ECO:0000256" key="1">
    <source>
        <dbReference type="ARBA" id="ARBA00004167"/>
    </source>
</evidence>
<sequence length="1639" mass="181140">MNSVRRRRKLFWILLLVPLTVLLLLVGSIYLPSVQRWAVDRLVHTLEEQTGWKITVEEMRISFPLRVRVDKLLATEGSDTIIWVDELRTSLPLMPLFNKRIEAPHLKLQDAVVAMPLDSLNRSRIDARLGNMEAGHVQVDLSSMDIDIAAVSLADGFFAYTQTDTTESSEPGPPMSINVNRVDLTRFASYIHLYPSGVHTDALIDRGAIDKVMVEIPDFNLLIDHIDVDLTRATYARDTATVRLPYVDYSHMSYHDAHANIDGLAINKHGLVQMDINQLSLQEQSGAQMEQFSGYFKLEDKVISMRNFSLATPTSELTGDLILPLDLFSGDEEAVVTAELKGTLAPQDLYYYTRISLDSMLYSPGAHKQLADVPLSIDLRSRGSLRTLDIYNLELQQEGFITLSASGKATDILDEKKRTASLQGNIQTEPAAKLLLALAGIDEASGSVTLPDRMDLDLDGTLHGDQITADLHLGTPRGALSLKGLYALNQQRYKIDGQLDGLDVAQFMPRDSIGVISGKIKADGTGLSLKTKNKNGLIAVDLDEVNYRNYTLHNLALDGFLRGDSVAVSLQANDPSAQLAGDLAGTLITAGGQPSFGGKIDLDVSHLDLQAMGLSDSIMEGRMRLTADLYSDFAETHMIDGKLSGLHLAVGSQRIDNEQIDLRLASDTTQVLAQLGGNDIDLSVTTQEGLSHLLTSISGISKWAGEYQFDTPRLTAYSDLIGVLPNAHIALHMGSEHPLRSLLEKYNVSVESLDADLLTSPKLGINGRIELHQLQYDTIQCDNALLQLTTLSPSRPILLDHLTHVSQQLPSEAMRPLLLSDLSDQFSSEELAQRYVHPLLQIDLSLEGERQDKRPPYKIIGSAQTDLVAMNLDFDWLRDHELYYSLGASGYYNAQGFGVSLSNKDIYLAGERLRANEDNALFYFHEDNQIFANLELTNPQGAKLTLHSDLDEPSDVQSLLCNVQRLELSDLARILRLPDMSGRTFMDLRIERVDNVYRATGDLSVNDMTYMDGDLGNVSVAFFYEPRDNASQYVTAQVSSNGNLALTVDGIYHSRKGAEALDMKASFESFPLRLANPFMGGNLISLAGALDGSIAVTGTPKSPILNGAPHITDGSVALSLTGNQYTLDSRPLNIEQSRLNLTDYKLTLQGKETSLYLDGWLYLFGPEALKSDLRLYADHAQVIDSKYHNKQSIYGRAILSADLRLQGYLTAPQLLGSVTLHGGTNATYVMSQAAIKAQDNMSGVVEFVNLSDTTSVEEPQKSRSQSLGRMDLSVALHIEPAVQIGVDLSSRGQDYVRIQGGGDLRLKYPPLGTMSLVGRYDFNGGEVQYEFPVVGRRHFDINPESYLVWSGEPLDPYLHFIASQKLRADVTRGETTNKVDFEVSIKADENLKDMSLAFDLAAPEDLETQTQLSSMSEEERGKQAVAMLVSGTYLASDMGQMSMEKVLSNVAMSELNNLTGKLLQGTNLSLGMELGGYNQSQLQQTNYTYSFSRRFLNDRIRFVIGGRVASGNLPTNYEQTFIDNVTFEYRLDEAGRQYVTLFHRRNNDNMLEGVVTETGAGYLVKLKARRFVDLFDPRNYMWWQKKKKSEKPSDPKKQPDELDKIPSDSTSVSVASDSLSHATPIVPDTVTSTSQTPQL</sequence>
<evidence type="ECO:0000256" key="2">
    <source>
        <dbReference type="ARBA" id="ARBA00022692"/>
    </source>
</evidence>
<dbReference type="STRING" id="879243.Poras_1279"/>
<dbReference type="KEGG" id="pah:Poras_1279"/>
<dbReference type="OrthoDB" id="9811276at2"/>
<feature type="domain" description="Translocation and assembly module TamB C-terminal" evidence="6">
    <location>
        <begin position="1150"/>
        <end position="1544"/>
    </location>
</feature>
<dbReference type="EMBL" id="CP002689">
    <property type="protein sequence ID" value="AEE13219.1"/>
    <property type="molecule type" value="Genomic_DNA"/>
</dbReference>
<dbReference type="eggNOG" id="COG2911">
    <property type="taxonomic scope" value="Bacteria"/>
</dbReference>
<accession>F4KM53</accession>
<dbReference type="PANTHER" id="PTHR36985:SF1">
    <property type="entry name" value="TRANSLOCATION AND ASSEMBLY MODULE SUBUNIT TAMB"/>
    <property type="match status" value="1"/>
</dbReference>
<evidence type="ECO:0000256" key="3">
    <source>
        <dbReference type="ARBA" id="ARBA00022989"/>
    </source>
</evidence>
<keyword evidence="3" id="KW-1133">Transmembrane helix</keyword>